<evidence type="ECO:0000256" key="1">
    <source>
        <dbReference type="SAM" id="Phobius"/>
    </source>
</evidence>
<sequence>MIINWPIVIVLFCLSLPGVLIAVPRLLAVLLPNNSEELRKRVGKLAIGQTLFMLMLMNIAGSVLSLRTGFTAPILDNLLLGRSVVGPLVEMLPPVLFATLVGLLIFFILYYAVVASILDEQSLKIMWRIRAALSLDGCILYGAVVEEIIARWGLMNVIAFFAILFAGQLSEFTIWISIITSGILLALLQLPAYFAAGCLPGRRFIYAVLILTIWQAIIFGWLFWHYGLVAAIISHTLFHLGWYLYDRT</sequence>
<feature type="transmembrane region" description="Helical" evidence="1">
    <location>
        <begin position="204"/>
        <end position="222"/>
    </location>
</feature>
<name>A0A0W0VDJ6_9GAMM</name>
<evidence type="ECO:0000313" key="2">
    <source>
        <dbReference type="EMBL" id="KTD18225.1"/>
    </source>
</evidence>
<evidence type="ECO:0008006" key="4">
    <source>
        <dbReference type="Google" id="ProtNLM"/>
    </source>
</evidence>
<keyword evidence="1" id="KW-0472">Membrane</keyword>
<feature type="transmembrane region" description="Helical" evidence="1">
    <location>
        <begin position="95"/>
        <end position="118"/>
    </location>
</feature>
<evidence type="ECO:0000313" key="3">
    <source>
        <dbReference type="Proteomes" id="UP000055035"/>
    </source>
</evidence>
<dbReference type="EMBL" id="LNYJ01000011">
    <property type="protein sequence ID" value="KTD18225.1"/>
    <property type="molecule type" value="Genomic_DNA"/>
</dbReference>
<organism evidence="2 3">
    <name type="scientific">Legionella jordanis</name>
    <dbReference type="NCBI Taxonomy" id="456"/>
    <lineage>
        <taxon>Bacteria</taxon>
        <taxon>Pseudomonadati</taxon>
        <taxon>Pseudomonadota</taxon>
        <taxon>Gammaproteobacteria</taxon>
        <taxon>Legionellales</taxon>
        <taxon>Legionellaceae</taxon>
        <taxon>Legionella</taxon>
    </lineage>
</organism>
<dbReference type="STRING" id="456.Ljor_2531"/>
<dbReference type="RefSeq" id="WP_058471905.1">
    <property type="nucleotide sequence ID" value="NZ_CAAAIC010000010.1"/>
</dbReference>
<proteinExistence type="predicted"/>
<feature type="transmembrane region" description="Helical" evidence="1">
    <location>
        <begin position="139"/>
        <end position="166"/>
    </location>
</feature>
<dbReference type="PATRIC" id="fig|456.5.peg.2720"/>
<feature type="transmembrane region" description="Helical" evidence="1">
    <location>
        <begin position="6"/>
        <end position="31"/>
    </location>
</feature>
<comment type="caution">
    <text evidence="2">The sequence shown here is derived from an EMBL/GenBank/DDBJ whole genome shotgun (WGS) entry which is preliminary data.</text>
</comment>
<reference evidence="2 3" key="1">
    <citation type="submission" date="2015-11" db="EMBL/GenBank/DDBJ databases">
        <title>Genomic analysis of 38 Legionella species identifies large and diverse effector repertoires.</title>
        <authorList>
            <person name="Burstein D."/>
            <person name="Amaro F."/>
            <person name="Zusman T."/>
            <person name="Lifshitz Z."/>
            <person name="Cohen O."/>
            <person name="Gilbert J.A."/>
            <person name="Pupko T."/>
            <person name="Shuman H.A."/>
            <person name="Segal G."/>
        </authorList>
    </citation>
    <scope>NUCLEOTIDE SEQUENCE [LARGE SCALE GENOMIC DNA]</scope>
    <source>
        <strain evidence="2 3">BL-540</strain>
    </source>
</reference>
<feature type="transmembrane region" description="Helical" evidence="1">
    <location>
        <begin position="51"/>
        <end position="75"/>
    </location>
</feature>
<keyword evidence="3" id="KW-1185">Reference proteome</keyword>
<dbReference type="OrthoDB" id="378663at2"/>
<dbReference type="AlphaFoldDB" id="A0A0W0VDJ6"/>
<protein>
    <recommendedName>
        <fullName evidence="4">CAAX amino terminal protease self-immunity</fullName>
    </recommendedName>
</protein>
<keyword evidence="1" id="KW-1133">Transmembrane helix</keyword>
<feature type="transmembrane region" description="Helical" evidence="1">
    <location>
        <begin position="172"/>
        <end position="192"/>
    </location>
</feature>
<keyword evidence="1" id="KW-0812">Transmembrane</keyword>
<gene>
    <name evidence="2" type="ORF">Ljor_2531</name>
</gene>
<accession>A0A0W0VDJ6</accession>
<dbReference type="Proteomes" id="UP000055035">
    <property type="component" value="Unassembled WGS sequence"/>
</dbReference>
<feature type="transmembrane region" description="Helical" evidence="1">
    <location>
        <begin position="228"/>
        <end position="245"/>
    </location>
</feature>